<organism evidence="1 2">
    <name type="scientific">Entotheonella factor</name>
    <dbReference type="NCBI Taxonomy" id="1429438"/>
    <lineage>
        <taxon>Bacteria</taxon>
        <taxon>Pseudomonadati</taxon>
        <taxon>Nitrospinota/Tectimicrobiota group</taxon>
        <taxon>Candidatus Tectimicrobiota</taxon>
        <taxon>Candidatus Entotheonellia</taxon>
        <taxon>Candidatus Entotheonellales</taxon>
        <taxon>Candidatus Entotheonellaceae</taxon>
        <taxon>Candidatus Entotheonella</taxon>
    </lineage>
</organism>
<proteinExistence type="predicted"/>
<accession>W4LFU9</accession>
<dbReference type="Proteomes" id="UP000019141">
    <property type="component" value="Unassembled WGS sequence"/>
</dbReference>
<comment type="caution">
    <text evidence="1">The sequence shown here is derived from an EMBL/GenBank/DDBJ whole genome shotgun (WGS) entry which is preliminary data.</text>
</comment>
<dbReference type="HOGENOM" id="CLU_3213824_0_0_7"/>
<dbReference type="EMBL" id="AZHW01000820">
    <property type="protein sequence ID" value="ETW96216.1"/>
    <property type="molecule type" value="Genomic_DNA"/>
</dbReference>
<name>W4LFU9_ENTF1</name>
<sequence length="44" mass="5214">MASVSDETLWERNEQLQAEHEALWQAWSESEGLSESKPREYHHT</sequence>
<gene>
    <name evidence="1" type="ORF">ETSY1_27500</name>
</gene>
<evidence type="ECO:0000313" key="2">
    <source>
        <dbReference type="Proteomes" id="UP000019141"/>
    </source>
</evidence>
<keyword evidence="2" id="KW-1185">Reference proteome</keyword>
<dbReference type="AlphaFoldDB" id="W4LFU9"/>
<evidence type="ECO:0000313" key="1">
    <source>
        <dbReference type="EMBL" id="ETW96216.1"/>
    </source>
</evidence>
<protein>
    <submittedName>
        <fullName evidence="1">Uncharacterized protein</fullName>
    </submittedName>
</protein>
<reference evidence="1 2" key="1">
    <citation type="journal article" date="2014" name="Nature">
        <title>An environmental bacterial taxon with a large and distinct metabolic repertoire.</title>
        <authorList>
            <person name="Wilson M.C."/>
            <person name="Mori T."/>
            <person name="Ruckert C."/>
            <person name="Uria A.R."/>
            <person name="Helf M.J."/>
            <person name="Takada K."/>
            <person name="Gernert C."/>
            <person name="Steffens U.A."/>
            <person name="Heycke N."/>
            <person name="Schmitt S."/>
            <person name="Rinke C."/>
            <person name="Helfrich E.J."/>
            <person name="Brachmann A.O."/>
            <person name="Gurgui C."/>
            <person name="Wakimoto T."/>
            <person name="Kracht M."/>
            <person name="Crusemann M."/>
            <person name="Hentschel U."/>
            <person name="Abe I."/>
            <person name="Matsunaga S."/>
            <person name="Kalinowski J."/>
            <person name="Takeyama H."/>
            <person name="Piel J."/>
        </authorList>
    </citation>
    <scope>NUCLEOTIDE SEQUENCE [LARGE SCALE GENOMIC DNA]</scope>
    <source>
        <strain evidence="2">TSY1</strain>
    </source>
</reference>